<evidence type="ECO:0000256" key="5">
    <source>
        <dbReference type="ARBA" id="ARBA00023163"/>
    </source>
</evidence>
<dbReference type="InterPro" id="IPR011789">
    <property type="entry name" value="CueR"/>
</dbReference>
<dbReference type="PRINTS" id="PR00040">
    <property type="entry name" value="HTHMERR"/>
</dbReference>
<dbReference type="SMART" id="SM00422">
    <property type="entry name" value="HTH_MERR"/>
    <property type="match status" value="1"/>
</dbReference>
<dbReference type="RefSeq" id="WP_266242210.1">
    <property type="nucleotide sequence ID" value="NZ_JAMXWF010000060.1"/>
</dbReference>
<dbReference type="CDD" id="cd01108">
    <property type="entry name" value="HTH_CueR"/>
    <property type="match status" value="1"/>
</dbReference>
<name>A0AAP5BLH2_9BURK</name>
<comment type="caution">
    <text evidence="8">The sequence shown here is derived from an EMBL/GenBank/DDBJ whole genome shotgun (WGS) entry which is preliminary data.</text>
</comment>
<keyword evidence="9" id="KW-1185">Reference proteome</keyword>
<dbReference type="Proteomes" id="UP001209412">
    <property type="component" value="Unassembled WGS sequence"/>
</dbReference>
<dbReference type="GO" id="GO:0005507">
    <property type="term" value="F:copper ion binding"/>
    <property type="evidence" value="ECO:0007669"/>
    <property type="project" value="InterPro"/>
</dbReference>
<dbReference type="Pfam" id="PF09278">
    <property type="entry name" value="MerR-DNA-bind"/>
    <property type="match status" value="1"/>
</dbReference>
<dbReference type="PROSITE" id="PS50937">
    <property type="entry name" value="HTH_MERR_2"/>
    <property type="match status" value="1"/>
</dbReference>
<proteinExistence type="predicted"/>
<comment type="subcellular location">
    <subcellularLocation>
        <location evidence="1">Cytoplasm</location>
    </subcellularLocation>
</comment>
<dbReference type="NCBIfam" id="TIGR02044">
    <property type="entry name" value="CueR"/>
    <property type="match status" value="1"/>
</dbReference>
<feature type="domain" description="HTH merR-type" evidence="6">
    <location>
        <begin position="1"/>
        <end position="69"/>
    </location>
</feature>
<dbReference type="GO" id="GO:0045893">
    <property type="term" value="P:positive regulation of DNA-templated transcription"/>
    <property type="evidence" value="ECO:0007669"/>
    <property type="project" value="InterPro"/>
</dbReference>
<keyword evidence="5" id="KW-0804">Transcription</keyword>
<dbReference type="GO" id="GO:0005737">
    <property type="term" value="C:cytoplasm"/>
    <property type="evidence" value="ECO:0007669"/>
    <property type="project" value="UniProtKB-SubCell"/>
</dbReference>
<evidence type="ECO:0000259" key="6">
    <source>
        <dbReference type="PROSITE" id="PS50937"/>
    </source>
</evidence>
<dbReference type="GO" id="GO:0003700">
    <property type="term" value="F:DNA-binding transcription factor activity"/>
    <property type="evidence" value="ECO:0007669"/>
    <property type="project" value="InterPro"/>
</dbReference>
<dbReference type="Pfam" id="PF00376">
    <property type="entry name" value="MerR"/>
    <property type="match status" value="1"/>
</dbReference>
<dbReference type="PROSITE" id="PS00552">
    <property type="entry name" value="HTH_MERR_1"/>
    <property type="match status" value="1"/>
</dbReference>
<keyword evidence="2" id="KW-0963">Cytoplasm</keyword>
<dbReference type="SUPFAM" id="SSF46955">
    <property type="entry name" value="Putative DNA-binding domain"/>
    <property type="match status" value="1"/>
</dbReference>
<evidence type="ECO:0000256" key="1">
    <source>
        <dbReference type="ARBA" id="ARBA00004496"/>
    </source>
</evidence>
<evidence type="ECO:0000313" key="10">
    <source>
        <dbReference type="Proteomes" id="UP001242288"/>
    </source>
</evidence>
<accession>A0AAP5BLH2</accession>
<sequence length="148" mass="16561">MNIGQAASASGVSAKMIRYYESIDLVQVAARSDSGYRTYGDSDVHVLRFIRQARTLGFPIEQIRQLLSLWQDRDRASAEVKAITTRHIGELDARIAELVIMRDTLSYLARHCSGDRRPHCPILEGISRPDIRQILDHKTADRGAALAS</sequence>
<protein>
    <submittedName>
        <fullName evidence="8">Cu(I)-responsive transcriptional regulator</fullName>
    </submittedName>
</protein>
<evidence type="ECO:0000313" key="7">
    <source>
        <dbReference type="EMBL" id="MCX4151677.1"/>
    </source>
</evidence>
<dbReference type="Gene3D" id="1.10.1660.10">
    <property type="match status" value="1"/>
</dbReference>
<dbReference type="GO" id="GO:0003677">
    <property type="term" value="F:DNA binding"/>
    <property type="evidence" value="ECO:0007669"/>
    <property type="project" value="UniProtKB-KW"/>
</dbReference>
<dbReference type="InterPro" id="IPR047057">
    <property type="entry name" value="MerR_fam"/>
</dbReference>
<dbReference type="Proteomes" id="UP001242288">
    <property type="component" value="Unassembled WGS sequence"/>
</dbReference>
<dbReference type="EMBL" id="JAMXWF010000060">
    <property type="protein sequence ID" value="MDQ6413488.1"/>
    <property type="molecule type" value="Genomic_DNA"/>
</dbReference>
<dbReference type="InterPro" id="IPR009061">
    <property type="entry name" value="DNA-bd_dom_put_sf"/>
</dbReference>
<evidence type="ECO:0000313" key="8">
    <source>
        <dbReference type="EMBL" id="MDQ6413488.1"/>
    </source>
</evidence>
<dbReference type="AlphaFoldDB" id="A0AAP5BLH2"/>
<keyword evidence="4" id="KW-0238">DNA-binding</keyword>
<dbReference type="EMBL" id="JAPKHW010000060">
    <property type="protein sequence ID" value="MCX4151677.1"/>
    <property type="molecule type" value="Genomic_DNA"/>
</dbReference>
<gene>
    <name evidence="8" type="primary">cueR</name>
    <name evidence="8" type="ORF">NIE36_40910</name>
    <name evidence="7" type="ORF">OSB80_41015</name>
</gene>
<evidence type="ECO:0000256" key="3">
    <source>
        <dbReference type="ARBA" id="ARBA00023015"/>
    </source>
</evidence>
<dbReference type="PANTHER" id="PTHR30204">
    <property type="entry name" value="REDOX-CYCLING DRUG-SENSING TRANSCRIPTIONAL ACTIVATOR SOXR"/>
    <property type="match status" value="1"/>
</dbReference>
<dbReference type="PANTHER" id="PTHR30204:SF94">
    <property type="entry name" value="HEAVY METAL-DEPENDENT TRANSCRIPTIONAL REGULATOR HI_0293-RELATED"/>
    <property type="match status" value="1"/>
</dbReference>
<organism evidence="8 10">
    <name type="scientific">Paraburkholderia madseniana</name>
    <dbReference type="NCBI Taxonomy" id="2599607"/>
    <lineage>
        <taxon>Bacteria</taxon>
        <taxon>Pseudomonadati</taxon>
        <taxon>Pseudomonadota</taxon>
        <taxon>Betaproteobacteria</taxon>
        <taxon>Burkholderiales</taxon>
        <taxon>Burkholderiaceae</taxon>
        <taxon>Paraburkholderia</taxon>
    </lineage>
</organism>
<dbReference type="InterPro" id="IPR000551">
    <property type="entry name" value="MerR-type_HTH_dom"/>
</dbReference>
<keyword evidence="3" id="KW-0805">Transcription regulation</keyword>
<reference evidence="8" key="1">
    <citation type="submission" date="2022-06" db="EMBL/GenBank/DDBJ databases">
        <title>PHB producers.</title>
        <authorList>
            <person name="Besaury L."/>
        </authorList>
    </citation>
    <scope>NUCLEOTIDE SEQUENCE</scope>
    <source>
        <strain evidence="8 9">SEWS6</strain>
    </source>
</reference>
<evidence type="ECO:0000313" key="9">
    <source>
        <dbReference type="Proteomes" id="UP001209412"/>
    </source>
</evidence>
<evidence type="ECO:0000256" key="2">
    <source>
        <dbReference type="ARBA" id="ARBA00022490"/>
    </source>
</evidence>
<dbReference type="InterPro" id="IPR015358">
    <property type="entry name" value="Tscrpt_reg_MerR_DNA-bd"/>
</dbReference>
<evidence type="ECO:0000256" key="4">
    <source>
        <dbReference type="ARBA" id="ARBA00023125"/>
    </source>
</evidence>